<evidence type="ECO:0000259" key="2">
    <source>
        <dbReference type="Pfam" id="PF12680"/>
    </source>
</evidence>
<reference evidence="4" key="1">
    <citation type="submission" date="2023-07" db="EMBL/GenBank/DDBJ databases">
        <title>30 novel species of actinomycetes from the DSMZ collection.</title>
        <authorList>
            <person name="Nouioui I."/>
        </authorList>
    </citation>
    <scope>NUCLEOTIDE SEQUENCE [LARGE SCALE GENOMIC DNA]</scope>
    <source>
        <strain evidence="4">DSM 42041</strain>
    </source>
</reference>
<protein>
    <submittedName>
        <fullName evidence="3">Nuclear transport factor 2 family protein</fullName>
    </submittedName>
</protein>
<proteinExistence type="predicted"/>
<dbReference type="InterPro" id="IPR037401">
    <property type="entry name" value="SnoaL-like"/>
</dbReference>
<dbReference type="CDD" id="cd00531">
    <property type="entry name" value="NTF2_like"/>
    <property type="match status" value="1"/>
</dbReference>
<organism evidence="3 4">
    <name type="scientific">Streptomyces hazeniae</name>
    <dbReference type="NCBI Taxonomy" id="3075538"/>
    <lineage>
        <taxon>Bacteria</taxon>
        <taxon>Bacillati</taxon>
        <taxon>Actinomycetota</taxon>
        <taxon>Actinomycetes</taxon>
        <taxon>Kitasatosporales</taxon>
        <taxon>Streptomycetaceae</taxon>
        <taxon>Streptomyces</taxon>
    </lineage>
</organism>
<gene>
    <name evidence="3" type="ORF">RM572_05275</name>
</gene>
<feature type="domain" description="SnoaL-like" evidence="2">
    <location>
        <begin position="27"/>
        <end position="127"/>
    </location>
</feature>
<dbReference type="EMBL" id="JAVREQ010000003">
    <property type="protein sequence ID" value="MDT0378188.1"/>
    <property type="molecule type" value="Genomic_DNA"/>
</dbReference>
<keyword evidence="4" id="KW-1185">Reference proteome</keyword>
<accession>A0ABU2NPP4</accession>
<dbReference type="SUPFAM" id="SSF54427">
    <property type="entry name" value="NTF2-like"/>
    <property type="match status" value="1"/>
</dbReference>
<evidence type="ECO:0000313" key="4">
    <source>
        <dbReference type="Proteomes" id="UP001183414"/>
    </source>
</evidence>
<dbReference type="InterPro" id="IPR032710">
    <property type="entry name" value="NTF2-like_dom_sf"/>
</dbReference>
<dbReference type="Gene3D" id="3.10.450.50">
    <property type="match status" value="1"/>
</dbReference>
<dbReference type="RefSeq" id="WP_311672096.1">
    <property type="nucleotide sequence ID" value="NZ_JAVREQ010000003.1"/>
</dbReference>
<comment type="caution">
    <text evidence="3">The sequence shown here is derived from an EMBL/GenBank/DDBJ whole genome shotgun (WGS) entry which is preliminary data.</text>
</comment>
<feature type="region of interest" description="Disordered" evidence="1">
    <location>
        <begin position="1"/>
        <end position="21"/>
    </location>
</feature>
<sequence length="137" mass="15057">MTVVHPAQPAEARAAGTESAGTSESTVRRYYDLVDSGDVAGLVSLFTPDATYHRPGYRPMVGHEAMTSFYSGERVIKEGRHTLDTVVEHGARIAVHGEFNGVLRDESTVSLRFADFFQVAGDGRFSRRDTFFFAPLV</sequence>
<dbReference type="Proteomes" id="UP001183414">
    <property type="component" value="Unassembled WGS sequence"/>
</dbReference>
<dbReference type="Pfam" id="PF12680">
    <property type="entry name" value="SnoaL_2"/>
    <property type="match status" value="1"/>
</dbReference>
<evidence type="ECO:0000313" key="3">
    <source>
        <dbReference type="EMBL" id="MDT0378188.1"/>
    </source>
</evidence>
<evidence type="ECO:0000256" key="1">
    <source>
        <dbReference type="SAM" id="MobiDB-lite"/>
    </source>
</evidence>
<name>A0ABU2NPP4_9ACTN</name>